<sequence length="74" mass="7957">MAPAPQGANIQQVDQVSSARGVLDFRKISKLLHVCLDERPFLVSMPLIPQGKGNKHFAANHGISEAMVNHVLGA</sequence>
<dbReference type="Proteomes" id="UP000696280">
    <property type="component" value="Unassembled WGS sequence"/>
</dbReference>
<keyword evidence="2" id="KW-1185">Reference proteome</keyword>
<protein>
    <submittedName>
        <fullName evidence="1">Uncharacterized protein</fullName>
    </submittedName>
</protein>
<proteinExistence type="predicted"/>
<dbReference type="AlphaFoldDB" id="A0A9N9PQ74"/>
<evidence type="ECO:0000313" key="2">
    <source>
        <dbReference type="Proteomes" id="UP000696280"/>
    </source>
</evidence>
<comment type="caution">
    <text evidence="1">The sequence shown here is derived from an EMBL/GenBank/DDBJ whole genome shotgun (WGS) entry which is preliminary data.</text>
</comment>
<accession>A0A9N9PQ74</accession>
<gene>
    <name evidence="1" type="ORF">HYFRA_00005572</name>
</gene>
<evidence type="ECO:0000313" key="1">
    <source>
        <dbReference type="EMBL" id="CAG8951770.1"/>
    </source>
</evidence>
<dbReference type="EMBL" id="CAJVRL010000044">
    <property type="protein sequence ID" value="CAG8951770.1"/>
    <property type="molecule type" value="Genomic_DNA"/>
</dbReference>
<name>A0A9N9PQ74_9HELO</name>
<reference evidence="1" key="1">
    <citation type="submission" date="2021-07" db="EMBL/GenBank/DDBJ databases">
        <authorList>
            <person name="Durling M."/>
        </authorList>
    </citation>
    <scope>NUCLEOTIDE SEQUENCE</scope>
</reference>
<organism evidence="1 2">
    <name type="scientific">Hymenoscyphus fraxineus</name>
    <dbReference type="NCBI Taxonomy" id="746836"/>
    <lineage>
        <taxon>Eukaryota</taxon>
        <taxon>Fungi</taxon>
        <taxon>Dikarya</taxon>
        <taxon>Ascomycota</taxon>
        <taxon>Pezizomycotina</taxon>
        <taxon>Leotiomycetes</taxon>
        <taxon>Helotiales</taxon>
        <taxon>Helotiaceae</taxon>
        <taxon>Hymenoscyphus</taxon>
    </lineage>
</organism>